<feature type="region of interest" description="Disordered" evidence="1">
    <location>
        <begin position="917"/>
        <end position="962"/>
    </location>
</feature>
<evidence type="ECO:0000313" key="3">
    <source>
        <dbReference type="Proteomes" id="UP001172673"/>
    </source>
</evidence>
<dbReference type="AlphaFoldDB" id="A0AA38WY89"/>
<feature type="compositionally biased region" description="Polar residues" evidence="1">
    <location>
        <begin position="1"/>
        <end position="17"/>
    </location>
</feature>
<feature type="region of interest" description="Disordered" evidence="1">
    <location>
        <begin position="1154"/>
        <end position="1177"/>
    </location>
</feature>
<dbReference type="InterPro" id="IPR036397">
    <property type="entry name" value="RNaseH_sf"/>
</dbReference>
<proteinExistence type="predicted"/>
<gene>
    <name evidence="2" type="ORF">H2200_012095</name>
</gene>
<organism evidence="2 3">
    <name type="scientific">Cladophialophora chaetospira</name>
    <dbReference type="NCBI Taxonomy" id="386627"/>
    <lineage>
        <taxon>Eukaryota</taxon>
        <taxon>Fungi</taxon>
        <taxon>Dikarya</taxon>
        <taxon>Ascomycota</taxon>
        <taxon>Pezizomycotina</taxon>
        <taxon>Eurotiomycetes</taxon>
        <taxon>Chaetothyriomycetidae</taxon>
        <taxon>Chaetothyriales</taxon>
        <taxon>Herpotrichiellaceae</taxon>
        <taxon>Cladophialophora</taxon>
    </lineage>
</organism>
<evidence type="ECO:0000313" key="2">
    <source>
        <dbReference type="EMBL" id="KAJ9603317.1"/>
    </source>
</evidence>
<feature type="region of interest" description="Disordered" evidence="1">
    <location>
        <begin position="975"/>
        <end position="1021"/>
    </location>
</feature>
<dbReference type="Gene3D" id="3.30.420.10">
    <property type="entry name" value="Ribonuclease H-like superfamily/Ribonuclease H"/>
    <property type="match status" value="1"/>
</dbReference>
<protein>
    <submittedName>
        <fullName evidence="2">Uncharacterized protein</fullName>
    </submittedName>
</protein>
<comment type="caution">
    <text evidence="2">The sequence shown here is derived from an EMBL/GenBank/DDBJ whole genome shotgun (WGS) entry which is preliminary data.</text>
</comment>
<feature type="region of interest" description="Disordered" evidence="1">
    <location>
        <begin position="1"/>
        <end position="83"/>
    </location>
</feature>
<reference evidence="2" key="1">
    <citation type="submission" date="2022-10" db="EMBL/GenBank/DDBJ databases">
        <title>Culturing micro-colonial fungi from biological soil crusts in the Mojave desert and describing Neophaeococcomyces mojavensis, and introducing the new genera and species Taxawa tesnikishii.</title>
        <authorList>
            <person name="Kurbessoian T."/>
            <person name="Stajich J.E."/>
        </authorList>
    </citation>
    <scope>NUCLEOTIDE SEQUENCE</scope>
    <source>
        <strain evidence="2">TK_41</strain>
    </source>
</reference>
<dbReference type="SUPFAM" id="SSF53098">
    <property type="entry name" value="Ribonuclease H-like"/>
    <property type="match status" value="1"/>
</dbReference>
<feature type="compositionally biased region" description="Basic and acidic residues" evidence="1">
    <location>
        <begin position="926"/>
        <end position="948"/>
    </location>
</feature>
<keyword evidence="3" id="KW-1185">Reference proteome</keyword>
<dbReference type="GO" id="GO:0003676">
    <property type="term" value="F:nucleic acid binding"/>
    <property type="evidence" value="ECO:0007669"/>
    <property type="project" value="InterPro"/>
</dbReference>
<feature type="region of interest" description="Disordered" evidence="1">
    <location>
        <begin position="854"/>
        <end position="874"/>
    </location>
</feature>
<dbReference type="InterPro" id="IPR012337">
    <property type="entry name" value="RNaseH-like_sf"/>
</dbReference>
<feature type="compositionally biased region" description="Low complexity" evidence="1">
    <location>
        <begin position="42"/>
        <end position="52"/>
    </location>
</feature>
<evidence type="ECO:0000256" key="1">
    <source>
        <dbReference type="SAM" id="MobiDB-lite"/>
    </source>
</evidence>
<feature type="compositionally biased region" description="Polar residues" evidence="1">
    <location>
        <begin position="986"/>
        <end position="999"/>
    </location>
</feature>
<accession>A0AA38WY89</accession>
<dbReference type="Proteomes" id="UP001172673">
    <property type="component" value="Unassembled WGS sequence"/>
</dbReference>
<name>A0AA38WY89_9EURO</name>
<sequence>MSLDTKNGKTATATARSLSKKPVVSSLAPQSSLPRKPPSSLLPPQLNLSQTLTRRPGLMSAPSSASRRKPTTVIGPSLSLPKSPIQEKLRDEKEVKRKEQERVEQLRLAWLQKLHRAQSIASSVDEFLSWQQKEEERLKQRRLAWSQKLQHAQGLARRVESFGWADTASVDRYLWLRSLVDRAQELERQMVEVAKQDGVNAQTRDLSNVLWRRLEEDVFGDGSLAWIKQCLEETQSGRQRGISSREAKRRPLPSPAIRNLLLDYEYLQREMVSDGATIAKLTHELRQVRRIRLQMLLCPETFDYHRFIFPLVFVAEAAFRLINDVSNSWTELKSIVRLAYNESHSFRQKIENHQLIPHHIGHLQLLARVVIRDVRRRLPELSNSTLQRELFSTYRSLTTYISHFLEFTDELRSFVLRHPETTRIRGKTSFVPKLASIAQDIDILKESQKAILEYFELAWLWTGISRLSTSDGQYSSDYNASEDSLSNDSRALATVHAIVPPGLHSAVATAPWLTPTPLYPLGGAIPIHYITTVDDLLAVLHRLHDPQRIKVMGFDTVRATGAQVYRPVQFLVLATEDEIVIVHLGRMLSQQILLREPFRDLFRDPNILKVGVDVEQQRRLLLDELGIEAEGLLELHATEEDDVLLPIDSFNYDHGRKISSMSAKSLGFPLPALNLDLAENSLLGGTKQPYIGPSQSTDPLQYFTHLASRAHVVLRIYLATIADGSAVLPQRTQPSFGPLHVYKLSRDPAKSHQESKYVISMARFLASKTTFWMELRFKELHRSKRIQQENRLTSYFLFTTLHKSLETIADYMGTPKVAAEILAIAHDAKLPLREDDAAQLELLCRWHGPVSSLETTSGSPAASPEIATSLGQEAGPVSMTERYAMWSPVRSRSAKHKRASIARIDVTSQPAGFVDLSASSDVEAQSGRRKELSPHEDLVRQLESELRSVRRGSGLSKGKRRSEIARLNQRIKRAMSGSRSLPLASPLTNTEQALSSNISGGRPIQGGTLNRHENPPQTIGPKELALASDVDQREWRSLNYTIATLSSKIQTIIEHKDWTRQQRTSLNTWSVSRRRARRQQREVEARIRRNLGAGDAGGIVETQAQEVRAQMKPETVGQAVTTADALKQVLDVDSMNAERESIVDDVLNVEQHVEEELKTPGEAKSAGGEDSWWGGEL</sequence>
<dbReference type="EMBL" id="JAPDRK010000022">
    <property type="protein sequence ID" value="KAJ9603317.1"/>
    <property type="molecule type" value="Genomic_DNA"/>
</dbReference>